<protein>
    <recommendedName>
        <fullName evidence="4">USP domain-containing protein</fullName>
    </recommendedName>
</protein>
<evidence type="ECO:0008006" key="4">
    <source>
        <dbReference type="Google" id="ProtNLM"/>
    </source>
</evidence>
<evidence type="ECO:0000313" key="2">
    <source>
        <dbReference type="EMBL" id="GMT28916.1"/>
    </source>
</evidence>
<dbReference type="Proteomes" id="UP001432322">
    <property type="component" value="Unassembled WGS sequence"/>
</dbReference>
<organism evidence="2 3">
    <name type="scientific">Pristionchus fissidentatus</name>
    <dbReference type="NCBI Taxonomy" id="1538716"/>
    <lineage>
        <taxon>Eukaryota</taxon>
        <taxon>Metazoa</taxon>
        <taxon>Ecdysozoa</taxon>
        <taxon>Nematoda</taxon>
        <taxon>Chromadorea</taxon>
        <taxon>Rhabditida</taxon>
        <taxon>Rhabditina</taxon>
        <taxon>Diplogasteromorpha</taxon>
        <taxon>Diplogasteroidea</taxon>
        <taxon>Neodiplogasteridae</taxon>
        <taxon>Pristionchus</taxon>
    </lineage>
</organism>
<keyword evidence="3" id="KW-1185">Reference proteome</keyword>
<feature type="compositionally biased region" description="Basic residues" evidence="1">
    <location>
        <begin position="57"/>
        <end position="70"/>
    </location>
</feature>
<evidence type="ECO:0000313" key="3">
    <source>
        <dbReference type="Proteomes" id="UP001432322"/>
    </source>
</evidence>
<gene>
    <name evidence="2" type="ORF">PFISCL1PPCAC_20213</name>
</gene>
<dbReference type="AlphaFoldDB" id="A0AAV5WAJ1"/>
<evidence type="ECO:0000256" key="1">
    <source>
        <dbReference type="SAM" id="MobiDB-lite"/>
    </source>
</evidence>
<feature type="region of interest" description="Disordered" evidence="1">
    <location>
        <begin position="1"/>
        <end position="107"/>
    </location>
</feature>
<dbReference type="EMBL" id="BTSY01000005">
    <property type="protein sequence ID" value="GMT28916.1"/>
    <property type="molecule type" value="Genomic_DNA"/>
</dbReference>
<sequence>MSSIPHGFRGRRVPSSSRGSSISTHDVASTSTRFASIQSAGKPTSGSVPLTPILRGRGTRGRGTRGRGRGARGTSTATAAHGPSPEALNSGERPARGRGSRGPRLVKPPPFEVPLWAGSNSTNTCTIDGFLTIMLGVKWKDEDFPYRLRGIDTFTSACRTFLVGEDDLKVRKDKFIASLYKPNEEGGFDLLGDEAYVITDQCKSQTTITVTYRCLSCGFNETRPRYRFVVRMQRGDSIPSSMFDTIAKPFHSSCPQCLSKTKKDVVLSVPDDTWLLPLDLSQSNIDPTEIPRIPSKITIAGTSFILGGITLFMDRKKTTGHYACVMYKNKTWLYYDGMLDPPMKYIKNLAEIKRMDVLRLHDPTICKIAYYFRAN</sequence>
<proteinExistence type="predicted"/>
<comment type="caution">
    <text evidence="2">The sequence shown here is derived from an EMBL/GenBank/DDBJ whole genome shotgun (WGS) entry which is preliminary data.</text>
</comment>
<feature type="compositionally biased region" description="Low complexity" evidence="1">
    <location>
        <begin position="13"/>
        <end position="23"/>
    </location>
</feature>
<feature type="compositionally biased region" description="Polar residues" evidence="1">
    <location>
        <begin position="24"/>
        <end position="48"/>
    </location>
</feature>
<reference evidence="2" key="1">
    <citation type="submission" date="2023-10" db="EMBL/GenBank/DDBJ databases">
        <title>Genome assembly of Pristionchus species.</title>
        <authorList>
            <person name="Yoshida K."/>
            <person name="Sommer R.J."/>
        </authorList>
    </citation>
    <scope>NUCLEOTIDE SEQUENCE</scope>
    <source>
        <strain evidence="2">RS5133</strain>
    </source>
</reference>
<accession>A0AAV5WAJ1</accession>
<name>A0AAV5WAJ1_9BILA</name>